<organism evidence="2">
    <name type="scientific">Nymphaea colorata</name>
    <name type="common">pocket water lily</name>
    <dbReference type="NCBI Taxonomy" id="210225"/>
    <lineage>
        <taxon>Eukaryota</taxon>
        <taxon>Viridiplantae</taxon>
        <taxon>Streptophyta</taxon>
        <taxon>Embryophyta</taxon>
        <taxon>Tracheophyta</taxon>
        <taxon>Spermatophyta</taxon>
        <taxon>Magnoliopsida</taxon>
        <taxon>Nymphaeales</taxon>
        <taxon>Nymphaeaceae</taxon>
        <taxon>Nymphaea</taxon>
    </lineage>
</organism>
<feature type="region of interest" description="Disordered" evidence="1">
    <location>
        <begin position="1"/>
        <end position="91"/>
    </location>
</feature>
<dbReference type="EMBL" id="LR721774">
    <property type="protein sequence ID" value="VVV34889.1"/>
    <property type="molecule type" value="Genomic_DNA"/>
</dbReference>
<sequence length="91" mass="10862">MDSGIQGRNRDSSFLTQNNPSTPKEVEIDQKSQRIKNNKKEKEKKKRQMKSNSKRNQTERSKRKKEWLQEGELRNKKSGRRAQERYLARAT</sequence>
<name>A0A5K0V264_9MAGN</name>
<feature type="compositionally biased region" description="Basic residues" evidence="1">
    <location>
        <begin position="33"/>
        <end position="53"/>
    </location>
</feature>
<feature type="compositionally biased region" description="Polar residues" evidence="1">
    <location>
        <begin position="12"/>
        <end position="22"/>
    </location>
</feature>
<proteinExistence type="predicted"/>
<dbReference type="AlphaFoldDB" id="A0A5K0V264"/>
<gene>
    <name evidence="2" type="ORF">NYM_LOCUS3269</name>
</gene>
<dbReference type="Gramene" id="NC1G0193110.1">
    <property type="protein sequence ID" value="NC1G0193110.1:cds"/>
    <property type="gene ID" value="NC1G0193110"/>
</dbReference>
<evidence type="ECO:0000256" key="1">
    <source>
        <dbReference type="SAM" id="MobiDB-lite"/>
    </source>
</evidence>
<reference evidence="2" key="1">
    <citation type="submission" date="2019-09" db="EMBL/GenBank/DDBJ databases">
        <authorList>
            <person name="Zhang L."/>
        </authorList>
    </citation>
    <scope>NUCLEOTIDE SEQUENCE</scope>
</reference>
<protein>
    <submittedName>
        <fullName evidence="2">Uncharacterized protein</fullName>
    </submittedName>
</protein>
<feature type="compositionally biased region" description="Basic and acidic residues" evidence="1">
    <location>
        <begin position="56"/>
        <end position="91"/>
    </location>
</feature>
<accession>A0A5K0V264</accession>
<evidence type="ECO:0000313" key="2">
    <source>
        <dbReference type="EMBL" id="VVV34889.1"/>
    </source>
</evidence>